<dbReference type="InterPro" id="IPR010667">
    <property type="entry name" value="Phage_T4_Gp19"/>
</dbReference>
<dbReference type="AlphaFoldDB" id="A0A160TAT8"/>
<proteinExistence type="predicted"/>
<gene>
    <name evidence="1" type="ORF">CFX0092_B0696</name>
</gene>
<organism evidence="1 2">
    <name type="scientific">Candidatus Promineifilum breve</name>
    <dbReference type="NCBI Taxonomy" id="1806508"/>
    <lineage>
        <taxon>Bacteria</taxon>
        <taxon>Bacillati</taxon>
        <taxon>Chloroflexota</taxon>
        <taxon>Ardenticatenia</taxon>
        <taxon>Candidatus Promineifilales</taxon>
        <taxon>Candidatus Promineifilaceae</taxon>
        <taxon>Candidatus Promineifilum</taxon>
    </lineage>
</organism>
<dbReference type="InterPro" id="IPR011747">
    <property type="entry name" value="CHP02241"/>
</dbReference>
<dbReference type="GO" id="GO:0005198">
    <property type="term" value="F:structural molecule activity"/>
    <property type="evidence" value="ECO:0007669"/>
    <property type="project" value="InterPro"/>
</dbReference>
<dbReference type="EMBL" id="LN890656">
    <property type="protein sequence ID" value="CUS06230.1"/>
    <property type="molecule type" value="Genomic_DNA"/>
</dbReference>
<name>A0A160TAT8_9CHLR</name>
<evidence type="ECO:0000313" key="2">
    <source>
        <dbReference type="Proteomes" id="UP000215027"/>
    </source>
</evidence>
<evidence type="ECO:0000313" key="1">
    <source>
        <dbReference type="EMBL" id="CUS06230.1"/>
    </source>
</evidence>
<dbReference type="PANTHER" id="PTHR38009:SF1">
    <property type="entry name" value="CONSERVED HYPOTHETICAL PHAGE TAIL PROTEIN"/>
    <property type="match status" value="1"/>
</dbReference>
<dbReference type="NCBIfam" id="TIGR02241">
    <property type="entry name" value="conserved hypothetical phage tail region protein"/>
    <property type="match status" value="1"/>
</dbReference>
<accession>A0A160TAT8</accession>
<protein>
    <recommendedName>
        <fullName evidence="3">Phage tail protein</fullName>
    </recommendedName>
</protein>
<dbReference type="RefSeq" id="WP_095045535.1">
    <property type="nucleotide sequence ID" value="NZ_LN890656.1"/>
</dbReference>
<dbReference type="OrthoDB" id="73314at2"/>
<sequence length="146" mass="16530">MAQTGKRDDPFSAFNFLVEIDSVIVAGFSEVGGLDTTTDPIEYRNGNENTTVRKLPGLSKYSNITLKRGYTNSLELWLWRKRVIDGKTLRVSGSIVLLNEARDEALRWNFREGWPTKWTGPAMNAKNNEVAIESLEIAVEHIELEE</sequence>
<evidence type="ECO:0008006" key="3">
    <source>
        <dbReference type="Google" id="ProtNLM"/>
    </source>
</evidence>
<reference evidence="1" key="1">
    <citation type="submission" date="2016-01" db="EMBL/GenBank/DDBJ databases">
        <authorList>
            <person name="Mcilroy J.S."/>
            <person name="Karst M S."/>
            <person name="Albertsen M."/>
        </authorList>
    </citation>
    <scope>NUCLEOTIDE SEQUENCE</scope>
    <source>
        <strain evidence="1">Cfx-K</strain>
    </source>
</reference>
<dbReference type="PANTHER" id="PTHR38009">
    <property type="entry name" value="CONSERVED HYPOTHETICAL PHAGE TAIL PROTEIN"/>
    <property type="match status" value="1"/>
</dbReference>
<dbReference type="Pfam" id="PF06841">
    <property type="entry name" value="Phage_T4_gp19"/>
    <property type="match status" value="1"/>
</dbReference>
<dbReference type="Proteomes" id="UP000215027">
    <property type="component" value="Chromosome II"/>
</dbReference>
<keyword evidence="2" id="KW-1185">Reference proteome</keyword>
<dbReference type="KEGG" id="pbf:CFX0092_B0696"/>